<name>A0A916QW08_9RHOB</name>
<comment type="caution">
    <text evidence="3">The sequence shown here is derived from an EMBL/GenBank/DDBJ whole genome shotgun (WGS) entry which is preliminary data.</text>
</comment>
<dbReference type="PANTHER" id="PTHR43240:SF7">
    <property type="entry name" value="BLR7284 PROTEIN"/>
    <property type="match status" value="1"/>
</dbReference>
<proteinExistence type="predicted"/>
<dbReference type="GO" id="GO:0061522">
    <property type="term" value="F:1,4-dihydroxy-2-naphthoyl-CoA thioesterase activity"/>
    <property type="evidence" value="ECO:0007669"/>
    <property type="project" value="TreeGrafter"/>
</dbReference>
<dbReference type="Pfam" id="PF03061">
    <property type="entry name" value="4HBT"/>
    <property type="match status" value="1"/>
</dbReference>
<evidence type="ECO:0000259" key="2">
    <source>
        <dbReference type="Pfam" id="PF03061"/>
    </source>
</evidence>
<sequence length="160" mass="17102">MTEEELRQRVTVAKKFMAALPFCHALDMRIDEAGISEAVMSMPYNPMTVGDPDTGVVHGGAVSALMDTCCGFAVNLHPECVSPTATIDLRMDYMRPAKPGERIFAKAHVYKATRTVAFVRAIAYENDPENPVATATGAFVFSKSSKSGKADAPTKSGAVA</sequence>
<dbReference type="PANTHER" id="PTHR43240">
    <property type="entry name" value="1,4-DIHYDROXY-2-NAPHTHOYL-COA THIOESTERASE 1"/>
    <property type="match status" value="1"/>
</dbReference>
<dbReference type="SUPFAM" id="SSF54637">
    <property type="entry name" value="Thioesterase/thiol ester dehydrase-isomerase"/>
    <property type="match status" value="1"/>
</dbReference>
<evidence type="ECO:0000256" key="1">
    <source>
        <dbReference type="ARBA" id="ARBA00022801"/>
    </source>
</evidence>
<dbReference type="RefSeq" id="WP_188672636.1">
    <property type="nucleotide sequence ID" value="NZ_BMKA01000002.1"/>
</dbReference>
<accession>A0A916QW08</accession>
<dbReference type="Proteomes" id="UP000628017">
    <property type="component" value="Unassembled WGS sequence"/>
</dbReference>
<organism evidence="3 4">
    <name type="scientific">Neptunicoccus cionae</name>
    <dbReference type="NCBI Taxonomy" id="2035344"/>
    <lineage>
        <taxon>Bacteria</taxon>
        <taxon>Pseudomonadati</taxon>
        <taxon>Pseudomonadota</taxon>
        <taxon>Alphaproteobacteria</taxon>
        <taxon>Rhodobacterales</taxon>
        <taxon>Paracoccaceae</taxon>
        <taxon>Neptunicoccus</taxon>
    </lineage>
</organism>
<reference evidence="3" key="1">
    <citation type="journal article" date="2014" name="Int. J. Syst. Evol. Microbiol.">
        <title>Complete genome sequence of Corynebacterium casei LMG S-19264T (=DSM 44701T), isolated from a smear-ripened cheese.</title>
        <authorList>
            <consortium name="US DOE Joint Genome Institute (JGI-PGF)"/>
            <person name="Walter F."/>
            <person name="Albersmeier A."/>
            <person name="Kalinowski J."/>
            <person name="Ruckert C."/>
        </authorList>
    </citation>
    <scope>NUCLEOTIDE SEQUENCE</scope>
    <source>
        <strain evidence="3">CGMCC 1.15880</strain>
    </source>
</reference>
<protein>
    <submittedName>
        <fullName evidence="3">Thioesterase</fullName>
    </submittedName>
</protein>
<gene>
    <name evidence="3" type="ORF">GCM10011498_14230</name>
</gene>
<feature type="domain" description="Thioesterase" evidence="2">
    <location>
        <begin position="55"/>
        <end position="128"/>
    </location>
</feature>
<evidence type="ECO:0000313" key="4">
    <source>
        <dbReference type="Proteomes" id="UP000628017"/>
    </source>
</evidence>
<dbReference type="InterPro" id="IPR006683">
    <property type="entry name" value="Thioestr_dom"/>
</dbReference>
<dbReference type="InterPro" id="IPR003736">
    <property type="entry name" value="PAAI_dom"/>
</dbReference>
<dbReference type="CDD" id="cd03443">
    <property type="entry name" value="PaaI_thioesterase"/>
    <property type="match status" value="1"/>
</dbReference>
<keyword evidence="1" id="KW-0378">Hydrolase</keyword>
<dbReference type="AlphaFoldDB" id="A0A916QW08"/>
<evidence type="ECO:0000313" key="3">
    <source>
        <dbReference type="EMBL" id="GGA15073.1"/>
    </source>
</evidence>
<dbReference type="Gene3D" id="3.10.129.10">
    <property type="entry name" value="Hotdog Thioesterase"/>
    <property type="match status" value="1"/>
</dbReference>
<dbReference type="NCBIfam" id="TIGR00369">
    <property type="entry name" value="unchar_dom_1"/>
    <property type="match status" value="1"/>
</dbReference>
<reference evidence="3" key="2">
    <citation type="submission" date="2020-09" db="EMBL/GenBank/DDBJ databases">
        <authorList>
            <person name="Sun Q."/>
            <person name="Zhou Y."/>
        </authorList>
    </citation>
    <scope>NUCLEOTIDE SEQUENCE</scope>
    <source>
        <strain evidence="3">CGMCC 1.15880</strain>
    </source>
</reference>
<dbReference type="InterPro" id="IPR029069">
    <property type="entry name" value="HotDog_dom_sf"/>
</dbReference>
<dbReference type="GO" id="GO:0005829">
    <property type="term" value="C:cytosol"/>
    <property type="evidence" value="ECO:0007669"/>
    <property type="project" value="TreeGrafter"/>
</dbReference>
<dbReference type="EMBL" id="BMKA01000002">
    <property type="protein sequence ID" value="GGA15073.1"/>
    <property type="molecule type" value="Genomic_DNA"/>
</dbReference>
<keyword evidence="4" id="KW-1185">Reference proteome</keyword>